<dbReference type="SMART" id="SM00382">
    <property type="entry name" value="AAA"/>
    <property type="match status" value="1"/>
</dbReference>
<feature type="domain" description="ACT" evidence="14">
    <location>
        <begin position="2"/>
        <end position="71"/>
    </location>
</feature>
<dbReference type="InterPro" id="IPR030828">
    <property type="entry name" value="HTH_TyrR"/>
</dbReference>
<sequence>MRLRMPCCDRIGLVRDISIILEERKINIVTIEVEQGAVFLECQGVLQKGERELIEALEKVDGVHHVEFTRFMPSKERVEQLDAVLTSVRDGILVVNCDGSIIQCNAAAARILKSAPGKIIGQSLEENSLWNTLVADTLKTRCSYKDQEMFVESISSYCVMSTVPLKDTNHEVIGVVTVLRDIGDVRELVKKMTASLPVNFGDITCDSMVMKELILQSRRYALSDSTVLIRGETGTGKELFARALHSGSARSQGTFVPINCAAIPETLMESELFGYEDGAFTGAVKGGKPGLFELSNGGTLFLDEIGEMSVHLQVKLLRVLQERRVRRLGSSREVAVDVRVITATNRNLEEMVVRGAFREDLYYRLNVIPLTIPPLRERPEDIGLLAKYFLQRFADKMRRPVHGFSKESLERLEQYNWPGNVRELENVIERAVNLVDGSQVRPEHICLGRIAVTGNPSASIQFETYQSLKERLAETECAILKETLRRYRTSRRVGSVLDLSHTAVLKKLRKYNLSNE</sequence>
<dbReference type="InterPro" id="IPR025943">
    <property type="entry name" value="Sigma_54_int_dom_ATP-bd_2"/>
</dbReference>
<dbReference type="FunFam" id="1.10.8.60:FF:000014">
    <property type="entry name" value="DNA-binding transcriptional regulator NtrC"/>
    <property type="match status" value="1"/>
</dbReference>
<dbReference type="Pfam" id="PF25601">
    <property type="entry name" value="AAA_lid_14"/>
    <property type="match status" value="1"/>
</dbReference>
<dbReference type="InterPro" id="IPR009057">
    <property type="entry name" value="Homeodomain-like_sf"/>
</dbReference>
<dbReference type="Gene3D" id="3.30.450.20">
    <property type="entry name" value="PAS domain"/>
    <property type="match status" value="1"/>
</dbReference>
<gene>
    <name evidence="15" type="ORF">SAMN04490355_1016102</name>
</gene>
<dbReference type="PANTHER" id="PTHR32071">
    <property type="entry name" value="TRANSCRIPTIONAL REGULATORY PROTEIN"/>
    <property type="match status" value="1"/>
</dbReference>
<dbReference type="SUPFAM" id="SSF52540">
    <property type="entry name" value="P-loop containing nucleoside triphosphate hydrolases"/>
    <property type="match status" value="1"/>
</dbReference>
<proteinExistence type="predicted"/>
<dbReference type="InterPro" id="IPR025944">
    <property type="entry name" value="Sigma_54_int_dom_CS"/>
</dbReference>
<dbReference type="Pfam" id="PF00158">
    <property type="entry name" value="Sigma54_activat"/>
    <property type="match status" value="1"/>
</dbReference>
<evidence type="ECO:0000259" key="13">
    <source>
        <dbReference type="PROSITE" id="PS50112"/>
    </source>
</evidence>
<keyword evidence="3" id="KW-0678">Repressor</keyword>
<evidence type="ECO:0000313" key="15">
    <source>
        <dbReference type="EMBL" id="SFL75938.1"/>
    </source>
</evidence>
<dbReference type="InterPro" id="IPR027417">
    <property type="entry name" value="P-loop_NTPase"/>
</dbReference>
<dbReference type="PROSITE" id="PS50045">
    <property type="entry name" value="SIGMA54_INTERACT_4"/>
    <property type="match status" value="1"/>
</dbReference>
<dbReference type="SMART" id="SM00091">
    <property type="entry name" value="PAS"/>
    <property type="match status" value="1"/>
</dbReference>
<dbReference type="InterPro" id="IPR000014">
    <property type="entry name" value="PAS"/>
</dbReference>
<evidence type="ECO:0000256" key="1">
    <source>
        <dbReference type="ARBA" id="ARBA00004496"/>
    </source>
</evidence>
<keyword evidence="9" id="KW-0010">Activator</keyword>
<keyword evidence="2" id="KW-0963">Cytoplasm</keyword>
<dbReference type="PROSITE" id="PS51671">
    <property type="entry name" value="ACT"/>
    <property type="match status" value="1"/>
</dbReference>
<dbReference type="Pfam" id="PF08448">
    <property type="entry name" value="PAS_4"/>
    <property type="match status" value="1"/>
</dbReference>
<dbReference type="Proteomes" id="UP000199520">
    <property type="component" value="Unassembled WGS sequence"/>
</dbReference>
<dbReference type="Pfam" id="PF18024">
    <property type="entry name" value="HTH_50"/>
    <property type="match status" value="1"/>
</dbReference>
<keyword evidence="10" id="KW-0804">Transcription</keyword>
<keyword evidence="4" id="KW-0547">Nucleotide-binding</keyword>
<dbReference type="GO" id="GO:0003677">
    <property type="term" value="F:DNA binding"/>
    <property type="evidence" value="ECO:0007669"/>
    <property type="project" value="UniProtKB-KW"/>
</dbReference>
<evidence type="ECO:0000256" key="2">
    <source>
        <dbReference type="ARBA" id="ARBA00022490"/>
    </source>
</evidence>
<dbReference type="FunFam" id="3.40.50.300:FF:000006">
    <property type="entry name" value="DNA-binding transcriptional regulator NtrC"/>
    <property type="match status" value="1"/>
</dbReference>
<dbReference type="InterPro" id="IPR002078">
    <property type="entry name" value="Sigma_54_int"/>
</dbReference>
<dbReference type="Gene3D" id="3.30.70.260">
    <property type="match status" value="1"/>
</dbReference>
<dbReference type="InterPro" id="IPR035965">
    <property type="entry name" value="PAS-like_dom_sf"/>
</dbReference>
<name>A0A1I4KB62_9FIRM</name>
<dbReference type="AlphaFoldDB" id="A0A1I4KB62"/>
<dbReference type="GO" id="GO:0006355">
    <property type="term" value="P:regulation of DNA-templated transcription"/>
    <property type="evidence" value="ECO:0007669"/>
    <property type="project" value="InterPro"/>
</dbReference>
<dbReference type="SUPFAM" id="SSF46689">
    <property type="entry name" value="Homeodomain-like"/>
    <property type="match status" value="1"/>
</dbReference>
<dbReference type="InterPro" id="IPR013656">
    <property type="entry name" value="PAS_4"/>
</dbReference>
<dbReference type="InterPro" id="IPR002912">
    <property type="entry name" value="ACT_dom"/>
</dbReference>
<keyword evidence="8" id="KW-0238">DNA-binding</keyword>
<dbReference type="Gene3D" id="1.10.10.60">
    <property type="entry name" value="Homeodomain-like"/>
    <property type="match status" value="1"/>
</dbReference>
<evidence type="ECO:0000256" key="7">
    <source>
        <dbReference type="ARBA" id="ARBA00023015"/>
    </source>
</evidence>
<accession>A0A1I4KB62</accession>
<evidence type="ECO:0000259" key="12">
    <source>
        <dbReference type="PROSITE" id="PS50045"/>
    </source>
</evidence>
<evidence type="ECO:0000313" key="16">
    <source>
        <dbReference type="Proteomes" id="UP000199520"/>
    </source>
</evidence>
<dbReference type="NCBIfam" id="TIGR04381">
    <property type="entry name" value="HTH_TypR"/>
    <property type="match status" value="1"/>
</dbReference>
<dbReference type="SUPFAM" id="SSF55785">
    <property type="entry name" value="PYP-like sensor domain (PAS domain)"/>
    <property type="match status" value="1"/>
</dbReference>
<dbReference type="PROSITE" id="PS00688">
    <property type="entry name" value="SIGMA54_INTERACT_3"/>
    <property type="match status" value="1"/>
</dbReference>
<evidence type="ECO:0000256" key="8">
    <source>
        <dbReference type="ARBA" id="ARBA00023125"/>
    </source>
</evidence>
<dbReference type="InterPro" id="IPR003593">
    <property type="entry name" value="AAA+_ATPase"/>
</dbReference>
<evidence type="ECO:0000256" key="5">
    <source>
        <dbReference type="ARBA" id="ARBA00022797"/>
    </source>
</evidence>
<dbReference type="Gene3D" id="1.10.8.60">
    <property type="match status" value="1"/>
</dbReference>
<evidence type="ECO:0000256" key="11">
    <source>
        <dbReference type="ARBA" id="ARBA00029500"/>
    </source>
</evidence>
<dbReference type="InterPro" id="IPR045865">
    <property type="entry name" value="ACT-like_dom_sf"/>
</dbReference>
<dbReference type="SUPFAM" id="SSF55021">
    <property type="entry name" value="ACT-like"/>
    <property type="match status" value="1"/>
</dbReference>
<evidence type="ECO:0000256" key="4">
    <source>
        <dbReference type="ARBA" id="ARBA00022741"/>
    </source>
</evidence>
<dbReference type="GO" id="GO:0005524">
    <property type="term" value="F:ATP binding"/>
    <property type="evidence" value="ECO:0007669"/>
    <property type="project" value="UniProtKB-KW"/>
</dbReference>
<dbReference type="PROSITE" id="PS00676">
    <property type="entry name" value="SIGMA54_INTERACT_2"/>
    <property type="match status" value="1"/>
</dbReference>
<dbReference type="CDD" id="cd00009">
    <property type="entry name" value="AAA"/>
    <property type="match status" value="1"/>
</dbReference>
<feature type="domain" description="Sigma-54 factor interaction" evidence="12">
    <location>
        <begin position="203"/>
        <end position="433"/>
    </location>
</feature>
<reference evidence="16" key="1">
    <citation type="submission" date="2016-10" db="EMBL/GenBank/DDBJ databases">
        <authorList>
            <person name="Varghese N."/>
            <person name="Submissions S."/>
        </authorList>
    </citation>
    <scope>NUCLEOTIDE SEQUENCE [LARGE SCALE GENOMIC DNA]</scope>
    <source>
        <strain evidence="16">DSM 13327</strain>
    </source>
</reference>
<evidence type="ECO:0000256" key="3">
    <source>
        <dbReference type="ARBA" id="ARBA00022491"/>
    </source>
</evidence>
<comment type="subcellular location">
    <subcellularLocation>
        <location evidence="1">Cytoplasm</location>
    </subcellularLocation>
</comment>
<protein>
    <recommendedName>
        <fullName evidence="11">HTH-type transcriptional regulatory protein TyrR</fullName>
    </recommendedName>
</protein>
<dbReference type="InterPro" id="IPR025662">
    <property type="entry name" value="Sigma_54_int_dom_ATP-bd_1"/>
</dbReference>
<organism evidence="15 16">
    <name type="scientific">Pelosinus propionicus DSM 13327</name>
    <dbReference type="NCBI Taxonomy" id="1123291"/>
    <lineage>
        <taxon>Bacteria</taxon>
        <taxon>Bacillati</taxon>
        <taxon>Bacillota</taxon>
        <taxon>Negativicutes</taxon>
        <taxon>Selenomonadales</taxon>
        <taxon>Sporomusaceae</taxon>
        <taxon>Pelosinus</taxon>
    </lineage>
</organism>
<keyword evidence="6" id="KW-0067">ATP-binding</keyword>
<dbReference type="PROSITE" id="PS00675">
    <property type="entry name" value="SIGMA54_INTERACT_1"/>
    <property type="match status" value="1"/>
</dbReference>
<dbReference type="PROSITE" id="PS50112">
    <property type="entry name" value="PAS"/>
    <property type="match status" value="1"/>
</dbReference>
<evidence type="ECO:0000259" key="14">
    <source>
        <dbReference type="PROSITE" id="PS51671"/>
    </source>
</evidence>
<keyword evidence="5" id="KW-0058">Aromatic hydrocarbons catabolism</keyword>
<dbReference type="OrthoDB" id="9771372at2"/>
<dbReference type="PANTHER" id="PTHR32071:SF3">
    <property type="entry name" value="HTH-TYPE TRANSCRIPTIONAL REGULATORY PROTEIN TYRR"/>
    <property type="match status" value="1"/>
</dbReference>
<evidence type="ECO:0000256" key="9">
    <source>
        <dbReference type="ARBA" id="ARBA00023159"/>
    </source>
</evidence>
<dbReference type="CDD" id="cd00130">
    <property type="entry name" value="PAS"/>
    <property type="match status" value="1"/>
</dbReference>
<keyword evidence="16" id="KW-1185">Reference proteome</keyword>
<dbReference type="Gene3D" id="3.40.50.300">
    <property type="entry name" value="P-loop containing nucleotide triphosphate hydrolases"/>
    <property type="match status" value="1"/>
</dbReference>
<evidence type="ECO:0000256" key="6">
    <source>
        <dbReference type="ARBA" id="ARBA00022840"/>
    </source>
</evidence>
<feature type="domain" description="PAS" evidence="13">
    <location>
        <begin position="77"/>
        <end position="124"/>
    </location>
</feature>
<dbReference type="STRING" id="1123291.SAMN04490355_1016102"/>
<dbReference type="RefSeq" id="WP_090936556.1">
    <property type="nucleotide sequence ID" value="NZ_FOTS01000016.1"/>
</dbReference>
<dbReference type="EMBL" id="FOTS01000016">
    <property type="protein sequence ID" value="SFL75938.1"/>
    <property type="molecule type" value="Genomic_DNA"/>
</dbReference>
<keyword evidence="7" id="KW-0805">Transcription regulation</keyword>
<dbReference type="InterPro" id="IPR058031">
    <property type="entry name" value="AAA_lid_NorR"/>
</dbReference>
<dbReference type="GO" id="GO:0005737">
    <property type="term" value="C:cytoplasm"/>
    <property type="evidence" value="ECO:0007669"/>
    <property type="project" value="UniProtKB-SubCell"/>
</dbReference>
<evidence type="ECO:0000256" key="10">
    <source>
        <dbReference type="ARBA" id="ARBA00023163"/>
    </source>
</evidence>